<dbReference type="RefSeq" id="WP_094472981.1">
    <property type="nucleotide sequence ID" value="NZ_NOXT01000088.1"/>
</dbReference>
<sequence>MSAGITSTIRLAIRTLPENFDRSRIIAVIETIEQELYEGGVYASATADSMTIEITVQTDQLLGAAKVLSELELI</sequence>
<accession>A0A255YPX2</accession>
<dbReference type="Proteomes" id="UP000216991">
    <property type="component" value="Unassembled WGS sequence"/>
</dbReference>
<name>A0A255YPX2_9SPHN</name>
<dbReference type="EMBL" id="NOXT01000088">
    <property type="protein sequence ID" value="OYQ31251.1"/>
    <property type="molecule type" value="Genomic_DNA"/>
</dbReference>
<keyword evidence="2" id="KW-1185">Reference proteome</keyword>
<dbReference type="OrthoDB" id="7864477at2"/>
<reference evidence="1 2" key="1">
    <citation type="submission" date="2017-07" db="EMBL/GenBank/DDBJ databases">
        <title>Sandarakinorhabdus cyanobacteriorum sp. nov., a novel bacterium isolated from cyanobacterial aggregates in a eutrophic lake.</title>
        <authorList>
            <person name="Cai H."/>
        </authorList>
    </citation>
    <scope>NUCLEOTIDE SEQUENCE [LARGE SCALE GENOMIC DNA]</scope>
    <source>
        <strain evidence="1 2">TH057</strain>
    </source>
</reference>
<comment type="caution">
    <text evidence="1">The sequence shown here is derived from an EMBL/GenBank/DDBJ whole genome shotgun (WGS) entry which is preliminary data.</text>
</comment>
<evidence type="ECO:0000313" key="2">
    <source>
        <dbReference type="Proteomes" id="UP000216991"/>
    </source>
</evidence>
<gene>
    <name evidence="1" type="ORF">CHU93_04630</name>
</gene>
<organism evidence="1 2">
    <name type="scientific">Sandarakinorhabdus cyanobacteriorum</name>
    <dbReference type="NCBI Taxonomy" id="1981098"/>
    <lineage>
        <taxon>Bacteria</taxon>
        <taxon>Pseudomonadati</taxon>
        <taxon>Pseudomonadota</taxon>
        <taxon>Alphaproteobacteria</taxon>
        <taxon>Sphingomonadales</taxon>
        <taxon>Sphingosinicellaceae</taxon>
        <taxon>Sandarakinorhabdus</taxon>
    </lineage>
</organism>
<proteinExistence type="predicted"/>
<evidence type="ECO:0008006" key="3">
    <source>
        <dbReference type="Google" id="ProtNLM"/>
    </source>
</evidence>
<evidence type="ECO:0000313" key="1">
    <source>
        <dbReference type="EMBL" id="OYQ31251.1"/>
    </source>
</evidence>
<protein>
    <recommendedName>
        <fullName evidence="3">DUF2007 domain-containing protein</fullName>
    </recommendedName>
</protein>
<dbReference type="AlphaFoldDB" id="A0A255YPX2"/>